<evidence type="ECO:0008006" key="8">
    <source>
        <dbReference type="Google" id="ProtNLM"/>
    </source>
</evidence>
<reference evidence="6 7" key="1">
    <citation type="journal article" date="2018" name="Nat. Genet.">
        <title>The Rosa genome provides new insights in the design of modern roses.</title>
        <authorList>
            <person name="Bendahmane M."/>
        </authorList>
    </citation>
    <scope>NUCLEOTIDE SEQUENCE [LARGE SCALE GENOMIC DNA]</scope>
    <source>
        <strain evidence="7">cv. Old Blush</strain>
    </source>
</reference>
<comment type="caution">
    <text evidence="6">The sequence shown here is derived from an EMBL/GenBank/DDBJ whole genome shotgun (WGS) entry which is preliminary data.</text>
</comment>
<dbReference type="AlphaFoldDB" id="A0A2P6PVT2"/>
<sequence length="242" mass="26911">MTSNPKSETDLALDAGATRRLYPSMVESPELRWAFIRKVYAILTVQLLLTVAVAATVDLVRPIAHFLVKTRAGLGVDIAVFVMALAVLVALRVYGKKHPVNYLLIGLFTVLMGLIVGVGCAYTEEKVLLEAWGLTIVIFMSLTIYTFWAARRGYDFSFLGPFLFAALIVLLGFSLIQILHPLGKTSRMILGIVGCIIFCGYIVYDTDELIKRHHYDEYMLAAIQLYLDAINLFLNLITAIDS</sequence>
<dbReference type="Proteomes" id="UP000238479">
    <property type="component" value="Chromosome 6"/>
</dbReference>
<feature type="transmembrane region" description="Helical" evidence="5">
    <location>
        <begin position="218"/>
        <end position="240"/>
    </location>
</feature>
<keyword evidence="7" id="KW-1185">Reference proteome</keyword>
<comment type="subcellular location">
    <subcellularLocation>
        <location evidence="1">Membrane</location>
        <topology evidence="1">Multi-pass membrane protein</topology>
    </subcellularLocation>
</comment>
<evidence type="ECO:0000313" key="7">
    <source>
        <dbReference type="Proteomes" id="UP000238479"/>
    </source>
</evidence>
<feature type="transmembrane region" description="Helical" evidence="5">
    <location>
        <begin position="156"/>
        <end position="176"/>
    </location>
</feature>
<evidence type="ECO:0000256" key="4">
    <source>
        <dbReference type="ARBA" id="ARBA00023136"/>
    </source>
</evidence>
<evidence type="ECO:0000313" key="6">
    <source>
        <dbReference type="EMBL" id="PRQ26034.1"/>
    </source>
</evidence>
<keyword evidence="2 5" id="KW-0812">Transmembrane</keyword>
<feature type="transmembrane region" description="Helical" evidence="5">
    <location>
        <begin position="129"/>
        <end position="150"/>
    </location>
</feature>
<keyword evidence="4 5" id="KW-0472">Membrane</keyword>
<gene>
    <name evidence="6" type="ORF">RchiOBHm_Chr6g0290181</name>
</gene>
<feature type="transmembrane region" description="Helical" evidence="5">
    <location>
        <begin position="188"/>
        <end position="206"/>
    </location>
</feature>
<name>A0A2P6PVT2_ROSCH</name>
<dbReference type="PANTHER" id="PTHR23291">
    <property type="entry name" value="BAX INHIBITOR-RELATED"/>
    <property type="match status" value="1"/>
</dbReference>
<feature type="transmembrane region" description="Helical" evidence="5">
    <location>
        <begin position="72"/>
        <end position="94"/>
    </location>
</feature>
<dbReference type="PANTHER" id="PTHR23291:SF31">
    <property type="entry name" value="PROTEIN LIFEGUARD 4"/>
    <property type="match status" value="1"/>
</dbReference>
<keyword evidence="3 5" id="KW-1133">Transmembrane helix</keyword>
<feature type="transmembrane region" description="Helical" evidence="5">
    <location>
        <begin position="100"/>
        <end position="122"/>
    </location>
</feature>
<protein>
    <recommendedName>
        <fullName evidence="8">Bax inhibitor 1-related protein</fullName>
    </recommendedName>
</protein>
<evidence type="ECO:0000256" key="3">
    <source>
        <dbReference type="ARBA" id="ARBA00022989"/>
    </source>
</evidence>
<evidence type="ECO:0000256" key="5">
    <source>
        <dbReference type="RuleBase" id="RU004379"/>
    </source>
</evidence>
<evidence type="ECO:0000256" key="2">
    <source>
        <dbReference type="ARBA" id="ARBA00022692"/>
    </source>
</evidence>
<dbReference type="InterPro" id="IPR006214">
    <property type="entry name" value="Bax_inhibitor_1-related"/>
</dbReference>
<dbReference type="Pfam" id="PF01027">
    <property type="entry name" value="Bax1-I"/>
    <property type="match status" value="1"/>
</dbReference>
<dbReference type="OrthoDB" id="7933078at2759"/>
<dbReference type="OMA" id="FPFIVMC"/>
<organism evidence="6 7">
    <name type="scientific">Rosa chinensis</name>
    <name type="common">China rose</name>
    <dbReference type="NCBI Taxonomy" id="74649"/>
    <lineage>
        <taxon>Eukaryota</taxon>
        <taxon>Viridiplantae</taxon>
        <taxon>Streptophyta</taxon>
        <taxon>Embryophyta</taxon>
        <taxon>Tracheophyta</taxon>
        <taxon>Spermatophyta</taxon>
        <taxon>Magnoliopsida</taxon>
        <taxon>eudicotyledons</taxon>
        <taxon>Gunneridae</taxon>
        <taxon>Pentapetalae</taxon>
        <taxon>rosids</taxon>
        <taxon>fabids</taxon>
        <taxon>Rosales</taxon>
        <taxon>Rosaceae</taxon>
        <taxon>Rosoideae</taxon>
        <taxon>Rosoideae incertae sedis</taxon>
        <taxon>Rosa</taxon>
    </lineage>
</organism>
<evidence type="ECO:0000256" key="1">
    <source>
        <dbReference type="ARBA" id="ARBA00004141"/>
    </source>
</evidence>
<proteinExistence type="inferred from homology"/>
<dbReference type="Gramene" id="PRQ26034">
    <property type="protein sequence ID" value="PRQ26034"/>
    <property type="gene ID" value="RchiOBHm_Chr6g0290181"/>
</dbReference>
<dbReference type="GO" id="GO:0016020">
    <property type="term" value="C:membrane"/>
    <property type="evidence" value="ECO:0007669"/>
    <property type="project" value="UniProtKB-SubCell"/>
</dbReference>
<accession>A0A2P6PVT2</accession>
<comment type="similarity">
    <text evidence="5">Belongs to the BI1 family.</text>
</comment>
<feature type="transmembrane region" description="Helical" evidence="5">
    <location>
        <begin position="39"/>
        <end position="60"/>
    </location>
</feature>
<dbReference type="EMBL" id="PDCK01000044">
    <property type="protein sequence ID" value="PRQ26034.1"/>
    <property type="molecule type" value="Genomic_DNA"/>
</dbReference>